<feature type="region of interest" description="Disordered" evidence="1">
    <location>
        <begin position="1"/>
        <end position="23"/>
    </location>
</feature>
<evidence type="ECO:0000313" key="3">
    <source>
        <dbReference type="Proteomes" id="UP001501777"/>
    </source>
</evidence>
<accession>A0ABN3L361</accession>
<dbReference type="EMBL" id="BAAASG010000002">
    <property type="protein sequence ID" value="GAA2476942.1"/>
    <property type="molecule type" value="Genomic_DNA"/>
</dbReference>
<protein>
    <recommendedName>
        <fullName evidence="4">Transglutaminase-like domain-containing protein</fullName>
    </recommendedName>
</protein>
<comment type="caution">
    <text evidence="2">The sequence shown here is derived from an EMBL/GenBank/DDBJ whole genome shotgun (WGS) entry which is preliminary data.</text>
</comment>
<dbReference type="RefSeq" id="WP_344398890.1">
    <property type="nucleotide sequence ID" value="NZ_BAAASG010000002.1"/>
</dbReference>
<feature type="compositionally biased region" description="Low complexity" evidence="1">
    <location>
        <begin position="7"/>
        <end position="23"/>
    </location>
</feature>
<keyword evidence="3" id="KW-1185">Reference proteome</keyword>
<dbReference type="Proteomes" id="UP001501777">
    <property type="component" value="Unassembled WGS sequence"/>
</dbReference>
<evidence type="ECO:0008006" key="4">
    <source>
        <dbReference type="Google" id="ProtNLM"/>
    </source>
</evidence>
<proteinExistence type="predicted"/>
<evidence type="ECO:0000256" key="1">
    <source>
        <dbReference type="SAM" id="MobiDB-lite"/>
    </source>
</evidence>
<gene>
    <name evidence="2" type="ORF">GCM10010276_11100</name>
</gene>
<organism evidence="2 3">
    <name type="scientific">Streptomyces longisporus</name>
    <dbReference type="NCBI Taxonomy" id="1948"/>
    <lineage>
        <taxon>Bacteria</taxon>
        <taxon>Bacillati</taxon>
        <taxon>Actinomycetota</taxon>
        <taxon>Actinomycetes</taxon>
        <taxon>Kitasatosporales</taxon>
        <taxon>Streptomycetaceae</taxon>
        <taxon>Streptomyces</taxon>
    </lineage>
</organism>
<evidence type="ECO:0000313" key="2">
    <source>
        <dbReference type="EMBL" id="GAA2476942.1"/>
    </source>
</evidence>
<name>A0ABN3L361_STRLO</name>
<reference evidence="2 3" key="1">
    <citation type="journal article" date="2019" name="Int. J. Syst. Evol. Microbiol.">
        <title>The Global Catalogue of Microorganisms (GCM) 10K type strain sequencing project: providing services to taxonomists for standard genome sequencing and annotation.</title>
        <authorList>
            <consortium name="The Broad Institute Genomics Platform"/>
            <consortium name="The Broad Institute Genome Sequencing Center for Infectious Disease"/>
            <person name="Wu L."/>
            <person name="Ma J."/>
        </authorList>
    </citation>
    <scope>NUCLEOTIDE SEQUENCE [LARGE SCALE GENOMIC DNA]</scope>
    <source>
        <strain evidence="2 3">JCM 4395</strain>
    </source>
</reference>
<sequence length="265" mass="28250">MTSSLLTPRGRSRAGTTAGVAAGGTAPTRILNWQHPRVTSLLRQIDAAPAVGTGAAPDRRAADLRRAHRVIAATVRPVYSVQDERPVSEVLRRGRGSCSQRLAVLEAVARGSGVATRVRGLLVDGAFWYPRFPRLRRIVPDQVLLAWPEFRLDAVAPAAHAAAPWLAVSELFGSLDELSDGRGGGFTNAGAETLFEALSRTAVDWDGVTLCPADGASCDLSAYVLADLGHFDSRDELFARHGQTLCRTARVLAEPVLGRRRAAGA</sequence>